<name>A0A8B7D5R6_PHODC</name>
<dbReference type="Pfam" id="PF03106">
    <property type="entry name" value="WRKY"/>
    <property type="match status" value="1"/>
</dbReference>
<dbReference type="FunFam" id="2.20.25.80:FF:000002">
    <property type="entry name" value="probable WRKY transcription factor 31"/>
    <property type="match status" value="1"/>
</dbReference>
<keyword evidence="8" id="KW-1185">Reference proteome</keyword>
<keyword evidence="3" id="KW-0238">DNA-binding</keyword>
<evidence type="ECO:0000256" key="3">
    <source>
        <dbReference type="ARBA" id="ARBA00023125"/>
    </source>
</evidence>
<reference evidence="9" key="1">
    <citation type="submission" date="2025-08" db="UniProtKB">
        <authorList>
            <consortium name="RefSeq"/>
        </authorList>
    </citation>
    <scope>IDENTIFICATION</scope>
    <source>
        <tissue evidence="9">Young leaves</tissue>
    </source>
</reference>
<feature type="region of interest" description="Disordered" evidence="6">
    <location>
        <begin position="62"/>
        <end position="139"/>
    </location>
</feature>
<dbReference type="Gene3D" id="2.20.25.80">
    <property type="entry name" value="WRKY domain"/>
    <property type="match status" value="1"/>
</dbReference>
<dbReference type="GO" id="GO:0043565">
    <property type="term" value="F:sequence-specific DNA binding"/>
    <property type="evidence" value="ECO:0007669"/>
    <property type="project" value="InterPro"/>
</dbReference>
<proteinExistence type="predicted"/>
<gene>
    <name evidence="9" type="primary">LOC103724141</name>
</gene>
<dbReference type="PROSITE" id="PS50811">
    <property type="entry name" value="WRKY"/>
    <property type="match status" value="1"/>
</dbReference>
<evidence type="ECO:0000259" key="7">
    <source>
        <dbReference type="PROSITE" id="PS50811"/>
    </source>
</evidence>
<dbReference type="GO" id="GO:0005634">
    <property type="term" value="C:nucleus"/>
    <property type="evidence" value="ECO:0007669"/>
    <property type="project" value="UniProtKB-SubCell"/>
</dbReference>
<feature type="domain" description="WRKY" evidence="7">
    <location>
        <begin position="302"/>
        <end position="368"/>
    </location>
</feature>
<dbReference type="OrthoDB" id="1686353at2759"/>
<dbReference type="SUPFAM" id="SSF118290">
    <property type="entry name" value="WRKY DNA-binding domain"/>
    <property type="match status" value="1"/>
</dbReference>
<sequence>MQVKLRRLLYIRGGLQRQKAKKGGTFIKKEGRRGDLGLSSMEVILKRNVVVKEERKVGCVGDEENGKIGKFGGETSTCGRHSSRSSSPSQRDSIDNREVPTVIGSERSFMDASSRPSSSKPKNSVTISQEKQLESTKAERCEVRKENERLKAFLAQTMKDSQSPQMHFFDIVQTYHVKKPDETFSTPDDAEEPELVSLSLGTISSRNRKEEEANIYSKGKENEMINEGLALGLHCKLDGSSSGPGEALLNSIPDDRFEEPKEADAGEPWLPSKTVTSSANAEDEVFPQPPLKRSRVSVRARCDTPTMNDGCQWRKYGQKIAKGNPCPRAYYRCTVAPACPVRKQVQRCAEDMSILITTYEGNHNHPLPMSATAMASTTSAAASMLISGSSTSCPAFGSVASSSANLHGFSLAANSRLKQFYPPNPSMYSSSSHPTITLDLTAPSSTPQYKSSSNFTYSKYPSTSLNFSSSEFNTMPASWGNGNLSYGAQLYDKNCMGSLNLGRQTEDSFINPSYMHKGTSQSPGQHFLTETVAKAITSDPSFQSALAAAVTSYLGAQGGQGAGEGGSGQVGLKWGEQAAMAPAYTSAFASPTYSSHQQGSVTFLQPPSALLSSKSASASPVDNREQIS</sequence>
<keyword evidence="5" id="KW-0539">Nucleus</keyword>
<dbReference type="GO" id="GO:0003700">
    <property type="term" value="F:DNA-binding transcription factor activity"/>
    <property type="evidence" value="ECO:0007669"/>
    <property type="project" value="InterPro"/>
</dbReference>
<comment type="subcellular location">
    <subcellularLocation>
        <location evidence="1">Nucleus</location>
    </subcellularLocation>
</comment>
<dbReference type="Proteomes" id="UP000228380">
    <property type="component" value="Unplaced"/>
</dbReference>
<evidence type="ECO:0000256" key="5">
    <source>
        <dbReference type="ARBA" id="ARBA00023242"/>
    </source>
</evidence>
<dbReference type="AlphaFoldDB" id="A0A8B7D5R6"/>
<dbReference type="InterPro" id="IPR003657">
    <property type="entry name" value="WRKY_dom"/>
</dbReference>
<feature type="compositionally biased region" description="Low complexity" evidence="6">
    <location>
        <begin position="76"/>
        <end position="91"/>
    </location>
</feature>
<evidence type="ECO:0000313" key="9">
    <source>
        <dbReference type="RefSeq" id="XP_008813530.3"/>
    </source>
</evidence>
<feature type="compositionally biased region" description="Low complexity" evidence="6">
    <location>
        <begin position="113"/>
        <end position="124"/>
    </location>
</feature>
<evidence type="ECO:0000256" key="6">
    <source>
        <dbReference type="SAM" id="MobiDB-lite"/>
    </source>
</evidence>
<dbReference type="PANTHER" id="PTHR31429:SF24">
    <property type="entry name" value="WRKY TRANSCRIPTION FACTOR 72-RELATED"/>
    <property type="match status" value="1"/>
</dbReference>
<dbReference type="InterPro" id="IPR044810">
    <property type="entry name" value="WRKY_plant"/>
</dbReference>
<feature type="region of interest" description="Disordered" evidence="6">
    <location>
        <begin position="258"/>
        <end position="287"/>
    </location>
</feature>
<dbReference type="PANTHER" id="PTHR31429">
    <property type="entry name" value="WRKY TRANSCRIPTION FACTOR 36-RELATED"/>
    <property type="match status" value="1"/>
</dbReference>
<keyword evidence="2" id="KW-0805">Transcription regulation</keyword>
<evidence type="ECO:0000256" key="4">
    <source>
        <dbReference type="ARBA" id="ARBA00023163"/>
    </source>
</evidence>
<dbReference type="GeneID" id="103724141"/>
<dbReference type="InterPro" id="IPR036576">
    <property type="entry name" value="WRKY_dom_sf"/>
</dbReference>
<keyword evidence="4" id="KW-0804">Transcription</keyword>
<protein>
    <submittedName>
        <fullName evidence="9">WRKY transcription factor 72A-like</fullName>
    </submittedName>
</protein>
<dbReference type="KEGG" id="pda:103724141"/>
<evidence type="ECO:0000256" key="1">
    <source>
        <dbReference type="ARBA" id="ARBA00004123"/>
    </source>
</evidence>
<evidence type="ECO:0000256" key="2">
    <source>
        <dbReference type="ARBA" id="ARBA00023015"/>
    </source>
</evidence>
<evidence type="ECO:0000313" key="8">
    <source>
        <dbReference type="Proteomes" id="UP000228380"/>
    </source>
</evidence>
<dbReference type="SMART" id="SM00774">
    <property type="entry name" value="WRKY"/>
    <property type="match status" value="1"/>
</dbReference>
<accession>A0A8B7D5R6</accession>
<organism evidence="8 9">
    <name type="scientific">Phoenix dactylifera</name>
    <name type="common">Date palm</name>
    <dbReference type="NCBI Taxonomy" id="42345"/>
    <lineage>
        <taxon>Eukaryota</taxon>
        <taxon>Viridiplantae</taxon>
        <taxon>Streptophyta</taxon>
        <taxon>Embryophyta</taxon>
        <taxon>Tracheophyta</taxon>
        <taxon>Spermatophyta</taxon>
        <taxon>Magnoliopsida</taxon>
        <taxon>Liliopsida</taxon>
        <taxon>Arecaceae</taxon>
        <taxon>Coryphoideae</taxon>
        <taxon>Phoeniceae</taxon>
        <taxon>Phoenix</taxon>
    </lineage>
</organism>
<dbReference type="RefSeq" id="XP_008813530.3">
    <property type="nucleotide sequence ID" value="XM_008815308.4"/>
</dbReference>